<organism evidence="7 8">
    <name type="scientific">Microvirga vignae</name>
    <dbReference type="NCBI Taxonomy" id="1225564"/>
    <lineage>
        <taxon>Bacteria</taxon>
        <taxon>Pseudomonadati</taxon>
        <taxon>Pseudomonadota</taxon>
        <taxon>Alphaproteobacteria</taxon>
        <taxon>Hyphomicrobiales</taxon>
        <taxon>Methylobacteriaceae</taxon>
        <taxon>Microvirga</taxon>
    </lineage>
</organism>
<dbReference type="AlphaFoldDB" id="A0A0H1R5K7"/>
<evidence type="ECO:0000256" key="4">
    <source>
        <dbReference type="ARBA" id="ARBA00022801"/>
    </source>
</evidence>
<dbReference type="RefSeq" id="WP_047191814.1">
    <property type="nucleotide sequence ID" value="NZ_LCYG01000081.1"/>
</dbReference>
<keyword evidence="8" id="KW-1185">Reference proteome</keyword>
<evidence type="ECO:0000256" key="3">
    <source>
        <dbReference type="ARBA" id="ARBA00022723"/>
    </source>
</evidence>
<dbReference type="GO" id="GO:0046872">
    <property type="term" value="F:metal ion binding"/>
    <property type="evidence" value="ECO:0007669"/>
    <property type="project" value="UniProtKB-KW"/>
</dbReference>
<dbReference type="PATRIC" id="fig|1225564.3.peg.6607"/>
<gene>
    <name evidence="7" type="ORF">AA309_25260</name>
</gene>
<evidence type="ECO:0000256" key="5">
    <source>
        <dbReference type="ARBA" id="ARBA00022833"/>
    </source>
</evidence>
<evidence type="ECO:0000256" key="2">
    <source>
        <dbReference type="ARBA" id="ARBA00007749"/>
    </source>
</evidence>
<dbReference type="SUPFAM" id="SSF56281">
    <property type="entry name" value="Metallo-hydrolase/oxidoreductase"/>
    <property type="match status" value="1"/>
</dbReference>
<dbReference type="PANTHER" id="PTHR42978:SF7">
    <property type="entry name" value="METALLO-HYDROLASE RV2300C-RELATED"/>
    <property type="match status" value="1"/>
</dbReference>
<dbReference type="EMBL" id="LCYG01000081">
    <property type="protein sequence ID" value="KLK90520.1"/>
    <property type="molecule type" value="Genomic_DNA"/>
</dbReference>
<name>A0A0H1R5K7_9HYPH</name>
<sequence>MSTPEPYEVYAIRYATSPYRMRFHNCLFCHGKDVHEAPMPMDFFVWVIRNRQRIIVIDTGSRDWKCTQRGHEFIRCPTKGLEAIGIDPASVEDVIITHMHWDHAGNIDKFINAKVHLQVAEMRNVTSQDMGIPALNNFFLVDDVCTVVKRLFEGSVTFHEKSSEIAPGVSIHEVGGHSAGMQVVRVYTRRGWVVLASDASHFYVNFQQNNPFPVLYNFQDTVRGYQTCLSLADSPDHVIPGHDPLVLKRYPAVSSSLEGDVVRLDVDPTAD</sequence>
<dbReference type="Proteomes" id="UP000035489">
    <property type="component" value="Unassembled WGS sequence"/>
</dbReference>
<dbReference type="Gene3D" id="3.60.15.10">
    <property type="entry name" value="Ribonuclease Z/Hydroxyacylglutathione hydrolase-like"/>
    <property type="match status" value="1"/>
</dbReference>
<dbReference type="CDD" id="cd07729">
    <property type="entry name" value="AHL_lactonase_MBL-fold"/>
    <property type="match status" value="1"/>
</dbReference>
<evidence type="ECO:0000313" key="7">
    <source>
        <dbReference type="EMBL" id="KLK90520.1"/>
    </source>
</evidence>
<reference evidence="7 8" key="1">
    <citation type="submission" date="2015-05" db="EMBL/GenBank/DDBJ databases">
        <title>Draft genome sequence of Microvirga vignae strain BR3299, a novel nitrogen fixing bacteria isolated from Brazil semi-aired region.</title>
        <authorList>
            <person name="Zilli J.E."/>
            <person name="Passos S.R."/>
            <person name="Leite J."/>
            <person name="Baldani J.I."/>
            <person name="Xavier G.R."/>
            <person name="Rumjaneck N.G."/>
            <person name="Simoes-Araujo J.L."/>
        </authorList>
    </citation>
    <scope>NUCLEOTIDE SEQUENCE [LARGE SCALE GENOMIC DNA]</scope>
    <source>
        <strain evidence="7 8">BR3299</strain>
    </source>
</reference>
<comment type="caution">
    <text evidence="7">The sequence shown here is derived from an EMBL/GenBank/DDBJ whole genome shotgun (WGS) entry which is preliminary data.</text>
</comment>
<feature type="domain" description="Metallo-beta-lactamase" evidence="6">
    <location>
        <begin position="42"/>
        <end position="242"/>
    </location>
</feature>
<keyword evidence="4" id="KW-0378">Hydrolase</keyword>
<evidence type="ECO:0000313" key="8">
    <source>
        <dbReference type="Proteomes" id="UP000035489"/>
    </source>
</evidence>
<protein>
    <recommendedName>
        <fullName evidence="6">Metallo-beta-lactamase domain-containing protein</fullName>
    </recommendedName>
</protein>
<dbReference type="SMART" id="SM00849">
    <property type="entry name" value="Lactamase_B"/>
    <property type="match status" value="1"/>
</dbReference>
<dbReference type="OrthoDB" id="9773738at2"/>
<comment type="cofactor">
    <cofactor evidence="1">
        <name>Zn(2+)</name>
        <dbReference type="ChEBI" id="CHEBI:29105"/>
    </cofactor>
</comment>
<dbReference type="InterPro" id="IPR051013">
    <property type="entry name" value="MBL_superfamily_lactonases"/>
</dbReference>
<keyword evidence="3" id="KW-0479">Metal-binding</keyword>
<dbReference type="InterPro" id="IPR001279">
    <property type="entry name" value="Metallo-B-lactamas"/>
</dbReference>
<dbReference type="InterPro" id="IPR036866">
    <property type="entry name" value="RibonucZ/Hydroxyglut_hydro"/>
</dbReference>
<accession>A0A0H1R5K7</accession>
<dbReference type="Pfam" id="PF00753">
    <property type="entry name" value="Lactamase_B"/>
    <property type="match status" value="1"/>
</dbReference>
<proteinExistence type="inferred from homology"/>
<dbReference type="STRING" id="1225564.AA309_25260"/>
<evidence type="ECO:0000256" key="1">
    <source>
        <dbReference type="ARBA" id="ARBA00001947"/>
    </source>
</evidence>
<evidence type="ECO:0000259" key="6">
    <source>
        <dbReference type="SMART" id="SM00849"/>
    </source>
</evidence>
<dbReference type="PANTHER" id="PTHR42978">
    <property type="entry name" value="QUORUM-QUENCHING LACTONASE YTNP-RELATED-RELATED"/>
    <property type="match status" value="1"/>
</dbReference>
<comment type="similarity">
    <text evidence="2">Belongs to the metallo-beta-lactamase superfamily.</text>
</comment>
<dbReference type="GO" id="GO:0016787">
    <property type="term" value="F:hydrolase activity"/>
    <property type="evidence" value="ECO:0007669"/>
    <property type="project" value="UniProtKB-KW"/>
</dbReference>
<keyword evidence="5" id="KW-0862">Zinc</keyword>